<dbReference type="Pfam" id="PF18894">
    <property type="entry name" value="PhageMetallopep"/>
    <property type="match status" value="1"/>
</dbReference>
<dbReference type="EMBL" id="JAGVWB010000010">
    <property type="protein sequence ID" value="MBS3058079.1"/>
    <property type="molecule type" value="Genomic_DNA"/>
</dbReference>
<accession>A0A7J4JYL7</accession>
<evidence type="ECO:0000313" key="5">
    <source>
        <dbReference type="Proteomes" id="UP000590964"/>
    </source>
</evidence>
<evidence type="ECO:0000313" key="2">
    <source>
        <dbReference type="EMBL" id="HIH21355.1"/>
    </source>
</evidence>
<feature type="domain" description="Putative phage metallopeptidase" evidence="1">
    <location>
        <begin position="2"/>
        <end position="103"/>
    </location>
</feature>
<name>A0A7J4JYL7_9ARCH</name>
<dbReference type="InterPro" id="IPR043998">
    <property type="entry name" value="Put_Metallopep"/>
</dbReference>
<dbReference type="EMBL" id="DUFW01000024">
    <property type="protein sequence ID" value="HIH21355.1"/>
    <property type="molecule type" value="Genomic_DNA"/>
</dbReference>
<comment type="caution">
    <text evidence="2">The sequence shown here is derived from an EMBL/GenBank/DDBJ whole genome shotgun (WGS) entry which is preliminary data.</text>
</comment>
<evidence type="ECO:0000313" key="3">
    <source>
        <dbReference type="EMBL" id="HIH33012.1"/>
    </source>
</evidence>
<dbReference type="Proteomes" id="UP000527315">
    <property type="component" value="Unassembled WGS sequence"/>
</dbReference>
<dbReference type="EMBL" id="DUFJ01000052">
    <property type="protein sequence ID" value="HIH33012.1"/>
    <property type="molecule type" value="Genomic_DNA"/>
</dbReference>
<dbReference type="AlphaFoldDB" id="A0A7J4JYL7"/>
<reference evidence="4" key="3">
    <citation type="submission" date="2021-05" db="EMBL/GenBank/DDBJ databases">
        <title>Protein family content uncovers lineage relationships and bacterial pathway maintenance mechanisms in DPANN archaea.</title>
        <authorList>
            <person name="Castelle C.J."/>
            <person name="Meheust R."/>
            <person name="Jaffe A.L."/>
            <person name="Seitz K."/>
            <person name="Gong X."/>
            <person name="Baker B.J."/>
            <person name="Banfield J.F."/>
        </authorList>
    </citation>
    <scope>NUCLEOTIDE SEQUENCE</scope>
    <source>
        <strain evidence="4">RIFCSPLOWO2_01_FULL_43_13</strain>
    </source>
</reference>
<gene>
    <name evidence="2" type="ORF">HA222_01675</name>
    <name evidence="3" type="ORF">HA227_02040</name>
    <name evidence="4" type="ORF">J4478_01630</name>
</gene>
<evidence type="ECO:0000313" key="4">
    <source>
        <dbReference type="EMBL" id="MBS3058079.1"/>
    </source>
</evidence>
<protein>
    <submittedName>
        <fullName evidence="2">Metallopeptidase</fullName>
    </submittedName>
</protein>
<dbReference type="Proteomes" id="UP000680185">
    <property type="component" value="Unassembled WGS sequence"/>
</dbReference>
<sequence length="126" mass="14699">MKYYFSQELTEKAGKIARELEMQHIVLERIACVKSTGSKSKRTIARIHTLGKVMQLGMQEKPFYTIEFISENFDKQGIEEQEKTIIHELMHIPAGFKGGFRQHKPFVTGKKVEEMWEKLKQNKNSP</sequence>
<proteinExistence type="predicted"/>
<evidence type="ECO:0000259" key="1">
    <source>
        <dbReference type="Pfam" id="PF18894"/>
    </source>
</evidence>
<dbReference type="Proteomes" id="UP000590964">
    <property type="component" value="Unassembled WGS sequence"/>
</dbReference>
<reference evidence="2" key="1">
    <citation type="journal article" date="2020" name="bioRxiv">
        <title>A rank-normalized archaeal taxonomy based on genome phylogeny resolves widespread incomplete and uneven classifications.</title>
        <authorList>
            <person name="Rinke C."/>
            <person name="Chuvochina M."/>
            <person name="Mussig A.J."/>
            <person name="Chaumeil P.-A."/>
            <person name="Waite D.W."/>
            <person name="Whitman W.B."/>
            <person name="Parks D.H."/>
            <person name="Hugenholtz P."/>
        </authorList>
    </citation>
    <scope>NUCLEOTIDE SEQUENCE</scope>
    <source>
        <strain evidence="3">UBA10036</strain>
        <strain evidence="2">UBA10191</strain>
    </source>
</reference>
<organism evidence="2 5">
    <name type="scientific">Candidatus Iainarchaeum sp</name>
    <dbReference type="NCBI Taxonomy" id="3101447"/>
    <lineage>
        <taxon>Archaea</taxon>
        <taxon>Candidatus Iainarchaeota</taxon>
        <taxon>Candidatus Iainarchaeia</taxon>
        <taxon>Candidatus Iainarchaeales</taxon>
        <taxon>Candidatus Iainarchaeaceae</taxon>
        <taxon>Candidatus Iainarchaeum</taxon>
    </lineage>
</organism>
<reference evidence="4" key="2">
    <citation type="submission" date="2021-03" db="EMBL/GenBank/DDBJ databases">
        <authorList>
            <person name="Jaffe A."/>
        </authorList>
    </citation>
    <scope>NUCLEOTIDE SEQUENCE</scope>
    <source>
        <strain evidence="4">RIFCSPLOWO2_01_FULL_43_13</strain>
    </source>
</reference>